<evidence type="ECO:0000313" key="4">
    <source>
        <dbReference type="Proteomes" id="UP000321196"/>
    </source>
</evidence>
<dbReference type="PROSITE" id="PS51257">
    <property type="entry name" value="PROKAR_LIPOPROTEIN"/>
    <property type="match status" value="1"/>
</dbReference>
<evidence type="ECO:0008006" key="5">
    <source>
        <dbReference type="Google" id="ProtNLM"/>
    </source>
</evidence>
<protein>
    <recommendedName>
        <fullName evidence="5">Nuclear transport factor 2 family protein</fullName>
    </recommendedName>
</protein>
<feature type="region of interest" description="Disordered" evidence="1">
    <location>
        <begin position="26"/>
        <end position="51"/>
    </location>
</feature>
<comment type="caution">
    <text evidence="3">The sequence shown here is derived from an EMBL/GenBank/DDBJ whole genome shotgun (WGS) entry which is preliminary data.</text>
</comment>
<reference evidence="3 4" key="1">
    <citation type="submission" date="2019-08" db="EMBL/GenBank/DDBJ databases">
        <authorList>
            <person name="Dong K."/>
        </authorList>
    </citation>
    <scope>NUCLEOTIDE SEQUENCE [LARGE SCALE GENOMIC DNA]</scope>
    <source>
        <strain evidence="3 4">M4-8</strain>
    </source>
</reference>
<keyword evidence="2" id="KW-0732">Signal</keyword>
<name>A0A5C8HQU6_9MICO</name>
<dbReference type="RefSeq" id="WP_147825199.1">
    <property type="nucleotide sequence ID" value="NZ_BAAARG010000001.1"/>
</dbReference>
<feature type="compositionally biased region" description="Low complexity" evidence="1">
    <location>
        <begin position="32"/>
        <end position="51"/>
    </location>
</feature>
<evidence type="ECO:0000256" key="1">
    <source>
        <dbReference type="SAM" id="MobiDB-lite"/>
    </source>
</evidence>
<accession>A0A5C8HQU6</accession>
<evidence type="ECO:0000256" key="2">
    <source>
        <dbReference type="SAM" id="SignalP"/>
    </source>
</evidence>
<keyword evidence="4" id="KW-1185">Reference proteome</keyword>
<feature type="chain" id="PRO_5039026537" description="Nuclear transport factor 2 family protein" evidence="2">
    <location>
        <begin position="20"/>
        <end position="190"/>
    </location>
</feature>
<proteinExistence type="predicted"/>
<dbReference type="EMBL" id="VRSW01000001">
    <property type="protein sequence ID" value="TXK06395.1"/>
    <property type="molecule type" value="Genomic_DNA"/>
</dbReference>
<feature type="signal peptide" evidence="2">
    <location>
        <begin position="1"/>
        <end position="19"/>
    </location>
</feature>
<dbReference type="Proteomes" id="UP000321196">
    <property type="component" value="Unassembled WGS sequence"/>
</dbReference>
<gene>
    <name evidence="3" type="ORF">FVP60_05415</name>
</gene>
<organism evidence="3 4">
    <name type="scientific">Microbacterium mitrae</name>
    <dbReference type="NCBI Taxonomy" id="664640"/>
    <lineage>
        <taxon>Bacteria</taxon>
        <taxon>Bacillati</taxon>
        <taxon>Actinomycetota</taxon>
        <taxon>Actinomycetes</taxon>
        <taxon>Micrococcales</taxon>
        <taxon>Microbacteriaceae</taxon>
        <taxon>Microbacterium</taxon>
    </lineage>
</organism>
<sequence>MRISRMLVIAGVVSMVALAGCTPAPSEPLPIPTSATTSTPSATPTPEYTPGVDPDADVAAAISTYEAYVEANNDVELSDSETWDSVLALLADPYLSDSISSYEELAAAGYKFEGDAQIVSAVATKVQSTIVNLHVCTDFAETMTLDSNGVLIGSAEDYAVKSMNVILQSNDGVQFGWAIVHIGWSDLTCS</sequence>
<dbReference type="AlphaFoldDB" id="A0A5C8HQU6"/>
<evidence type="ECO:0000313" key="3">
    <source>
        <dbReference type="EMBL" id="TXK06395.1"/>
    </source>
</evidence>